<organism evidence="3 4">
    <name type="scientific">Salvia divinorum</name>
    <name type="common">Maria pastora</name>
    <name type="synonym">Diviner's sage</name>
    <dbReference type="NCBI Taxonomy" id="28513"/>
    <lineage>
        <taxon>Eukaryota</taxon>
        <taxon>Viridiplantae</taxon>
        <taxon>Streptophyta</taxon>
        <taxon>Embryophyta</taxon>
        <taxon>Tracheophyta</taxon>
        <taxon>Spermatophyta</taxon>
        <taxon>Magnoliopsida</taxon>
        <taxon>eudicotyledons</taxon>
        <taxon>Gunneridae</taxon>
        <taxon>Pentapetalae</taxon>
        <taxon>asterids</taxon>
        <taxon>lamiids</taxon>
        <taxon>Lamiales</taxon>
        <taxon>Lamiaceae</taxon>
        <taxon>Nepetoideae</taxon>
        <taxon>Mentheae</taxon>
        <taxon>Salviinae</taxon>
        <taxon>Salvia</taxon>
        <taxon>Salvia subgen. Calosphace</taxon>
    </lineage>
</organism>
<dbReference type="EC" id="2.3.2.27" evidence="3"/>
<protein>
    <submittedName>
        <fullName evidence="3">RING-type E3 ubiquitin transferase</fullName>
        <ecNumber evidence="3">2.3.2.27</ecNumber>
    </submittedName>
</protein>
<dbReference type="PROSITE" id="PS50089">
    <property type="entry name" value="ZF_RING_2"/>
    <property type="match status" value="1"/>
</dbReference>
<sequence>MQRDYYGNKSSAAEQAEYLMSILPDLDHLDLQELLTQQESAYEYYNFGLEHGESSNRFNESGFVDDDDDDINEALARSLATLDVNDGQSSPHNTGSNVTELAIGEQDEFGGTMVRVGDRTFMEYFDYDSYARAMMATSGVDVYEQSTPNFYDVGNVNEGLSKKDLSKLSSSKYKIKSSKEKEKEQCVICCAEFKNGDKVITLACKHVFHSKCIIKWLEVKKHCPLCQREVKRK</sequence>
<evidence type="ECO:0000259" key="2">
    <source>
        <dbReference type="PROSITE" id="PS50089"/>
    </source>
</evidence>
<comment type="caution">
    <text evidence="3">The sequence shown here is derived from an EMBL/GenBank/DDBJ whole genome shotgun (WGS) entry which is preliminary data.</text>
</comment>
<keyword evidence="1" id="KW-0479">Metal-binding</keyword>
<dbReference type="AlphaFoldDB" id="A0ABD1FJX0"/>
<dbReference type="Proteomes" id="UP001567538">
    <property type="component" value="Unassembled WGS sequence"/>
</dbReference>
<gene>
    <name evidence="3" type="ORF">AAHA92_31580</name>
</gene>
<dbReference type="EMBL" id="JBEAFC010000014">
    <property type="protein sequence ID" value="KAL1531443.1"/>
    <property type="molecule type" value="Genomic_DNA"/>
</dbReference>
<dbReference type="SMART" id="SM00184">
    <property type="entry name" value="RING"/>
    <property type="match status" value="1"/>
</dbReference>
<accession>A0ABD1FJX0</accession>
<dbReference type="InterPro" id="IPR001841">
    <property type="entry name" value="Znf_RING"/>
</dbReference>
<feature type="domain" description="RING-type" evidence="2">
    <location>
        <begin position="186"/>
        <end position="227"/>
    </location>
</feature>
<dbReference type="InterPro" id="IPR033276">
    <property type="entry name" value="BB"/>
</dbReference>
<dbReference type="GO" id="GO:0008270">
    <property type="term" value="F:zinc ion binding"/>
    <property type="evidence" value="ECO:0007669"/>
    <property type="project" value="UniProtKB-KW"/>
</dbReference>
<evidence type="ECO:0000313" key="4">
    <source>
        <dbReference type="Proteomes" id="UP001567538"/>
    </source>
</evidence>
<dbReference type="Pfam" id="PF13639">
    <property type="entry name" value="zf-RING_2"/>
    <property type="match status" value="1"/>
</dbReference>
<dbReference type="GO" id="GO:0061630">
    <property type="term" value="F:ubiquitin protein ligase activity"/>
    <property type="evidence" value="ECO:0007669"/>
    <property type="project" value="UniProtKB-EC"/>
</dbReference>
<evidence type="ECO:0000256" key="1">
    <source>
        <dbReference type="PROSITE-ProRule" id="PRU00175"/>
    </source>
</evidence>
<keyword evidence="1" id="KW-0863">Zinc-finger</keyword>
<dbReference type="SUPFAM" id="SSF57850">
    <property type="entry name" value="RING/U-box"/>
    <property type="match status" value="1"/>
</dbReference>
<keyword evidence="4" id="KW-1185">Reference proteome</keyword>
<keyword evidence="1" id="KW-0862">Zinc</keyword>
<evidence type="ECO:0000313" key="3">
    <source>
        <dbReference type="EMBL" id="KAL1531443.1"/>
    </source>
</evidence>
<dbReference type="CDD" id="cd16454">
    <property type="entry name" value="RING-H2_PA-TM-RING"/>
    <property type="match status" value="1"/>
</dbReference>
<dbReference type="FunFam" id="3.30.40.10:FF:000226">
    <property type="entry name" value="E3 ubiquitin ligase BIG BROTHER"/>
    <property type="match status" value="1"/>
</dbReference>
<reference evidence="3 4" key="1">
    <citation type="submission" date="2024-06" db="EMBL/GenBank/DDBJ databases">
        <title>A chromosome level genome sequence of Diviner's sage (Salvia divinorum).</title>
        <authorList>
            <person name="Ford S.A."/>
            <person name="Ro D.-K."/>
            <person name="Ness R.W."/>
            <person name="Phillips M.A."/>
        </authorList>
    </citation>
    <scope>NUCLEOTIDE SEQUENCE [LARGE SCALE GENOMIC DNA]</scope>
    <source>
        <strain evidence="3">SAF-2024a</strain>
        <tissue evidence="3">Leaf</tissue>
    </source>
</reference>
<dbReference type="Gene3D" id="3.30.40.10">
    <property type="entry name" value="Zinc/RING finger domain, C3HC4 (zinc finger)"/>
    <property type="match status" value="1"/>
</dbReference>
<dbReference type="PANTHER" id="PTHR46400:SF5">
    <property type="entry name" value="RING-TYPE DOMAIN-CONTAINING PROTEIN"/>
    <property type="match status" value="1"/>
</dbReference>
<dbReference type="InterPro" id="IPR013083">
    <property type="entry name" value="Znf_RING/FYVE/PHD"/>
</dbReference>
<keyword evidence="3" id="KW-0012">Acyltransferase</keyword>
<dbReference type="PANTHER" id="PTHR46400">
    <property type="entry name" value="RING/U-BOX SUPERFAMILY PROTEIN"/>
    <property type="match status" value="1"/>
</dbReference>
<name>A0ABD1FJX0_SALDI</name>
<proteinExistence type="predicted"/>
<keyword evidence="3" id="KW-0808">Transferase</keyword>